<dbReference type="PANTHER" id="PTHR21210">
    <property type="entry name" value="TRNA (URACIL-O(2)-)-METHYLTRANSFERASE-RELATED"/>
    <property type="match status" value="1"/>
</dbReference>
<evidence type="ECO:0000256" key="7">
    <source>
        <dbReference type="ARBA" id="ARBA00022603"/>
    </source>
</evidence>
<dbReference type="PANTHER" id="PTHR21210:SF0">
    <property type="entry name" value="TRNA (URACIL-O(2)-)-METHYLTRANSFERASE-RELATED"/>
    <property type="match status" value="1"/>
</dbReference>
<sequence>MGKQKKQLKNRVDPYFMMLNPQPIASAHGYVQDVVFSLPLFHQTMLKWMDDPSEIQHIYSQFATFSLDATSSTSSSSSPVDPTTQNEHLTRRRTLMPKGPDFPHVCEQIEAIIDWSANTASYTFSYARPALAPESDAPPPNYFQVQSFTFRYAPLSPTASDLSTALQAATSTHPAPAIAPGTQLVPTARISIHLNHLPPTTRRNPAALRAVSKPYVYEDLLRRAYKWTVHAMLGGYTPVAKDVLVARDVFAAHYKALKKKYAYLLTSWTESTDPQKFVYEDVALTAYLTLLWVATHGQSEAQAKREVVFADLGCGNGLLTYLLTMEGYRGYGVDIRARKIWPRWREECPQVVLVESTLDLQTYALPADVTWVIGNHADELCPWIAELAMRPRTAPIATAHDDTSIAPHLFVLPCCFYNREGNLFAPKASSFPVPQHLEAAGSRYKRYLQYIGELCDAMGFDVTYDALRIPSTKNQALICKFRGVAPKSEQLQVTEDATA</sequence>
<keyword evidence="10 12" id="KW-0819">tRNA processing</keyword>
<dbReference type="EMBL" id="MCFL01000020">
    <property type="protein sequence ID" value="ORZ35771.1"/>
    <property type="molecule type" value="Genomic_DNA"/>
</dbReference>
<comment type="catalytic activity">
    <reaction evidence="11 12">
        <text>uridine(44) in tRNA(Ser) + S-adenosyl-L-methionine = 2'-O-methyluridine(44) in tRNA(Ser) + S-adenosyl-L-homocysteine + H(+)</text>
        <dbReference type="Rhea" id="RHEA:43100"/>
        <dbReference type="Rhea" id="RHEA-COMP:10339"/>
        <dbReference type="Rhea" id="RHEA-COMP:10340"/>
        <dbReference type="ChEBI" id="CHEBI:15378"/>
        <dbReference type="ChEBI" id="CHEBI:57856"/>
        <dbReference type="ChEBI" id="CHEBI:59789"/>
        <dbReference type="ChEBI" id="CHEBI:65315"/>
        <dbReference type="ChEBI" id="CHEBI:74478"/>
        <dbReference type="EC" id="2.1.1.211"/>
    </reaction>
</comment>
<dbReference type="Proteomes" id="UP000193411">
    <property type="component" value="Unassembled WGS sequence"/>
</dbReference>
<keyword evidence="7 12" id="KW-0489">Methyltransferase</keyword>
<name>A0A1Y2HPP2_9FUNG</name>
<keyword evidence="9 12" id="KW-0949">S-adenosyl-L-methionine</keyword>
<evidence type="ECO:0000256" key="11">
    <source>
        <dbReference type="ARBA" id="ARBA00047957"/>
    </source>
</evidence>
<dbReference type="SUPFAM" id="SSF53335">
    <property type="entry name" value="S-adenosyl-L-methionine-dependent methyltransferases"/>
    <property type="match status" value="1"/>
</dbReference>
<evidence type="ECO:0000256" key="5">
    <source>
        <dbReference type="ARBA" id="ARBA00017788"/>
    </source>
</evidence>
<dbReference type="EC" id="2.1.1.211" evidence="4 12"/>
<comment type="caution">
    <text evidence="13">The sequence shown here is derived from an EMBL/GenBank/DDBJ whole genome shotgun (WGS) entry which is preliminary data.</text>
</comment>
<evidence type="ECO:0000313" key="14">
    <source>
        <dbReference type="Proteomes" id="UP000193411"/>
    </source>
</evidence>
<comment type="similarity">
    <text evidence="3 12">Belongs to the TRM44 family.</text>
</comment>
<dbReference type="GO" id="GO:0141101">
    <property type="term" value="F:tRNA(Ser) (uridine(44)-2'-O-)-methyltransferase activity"/>
    <property type="evidence" value="ECO:0007669"/>
    <property type="project" value="UniProtKB-EC"/>
</dbReference>
<keyword evidence="8 12" id="KW-0808">Transferase</keyword>
<dbReference type="GO" id="GO:0005737">
    <property type="term" value="C:cytoplasm"/>
    <property type="evidence" value="ECO:0007669"/>
    <property type="project" value="UniProtKB-SubCell"/>
</dbReference>
<evidence type="ECO:0000256" key="2">
    <source>
        <dbReference type="ARBA" id="ARBA00004496"/>
    </source>
</evidence>
<comment type="function">
    <text evidence="12">Adenosyl-L-methionine (AdoMet)-dependent tRNA (uracil-O(2)-)-methyltransferase.</text>
</comment>
<evidence type="ECO:0000256" key="1">
    <source>
        <dbReference type="ARBA" id="ARBA00002778"/>
    </source>
</evidence>
<evidence type="ECO:0000256" key="6">
    <source>
        <dbReference type="ARBA" id="ARBA00022490"/>
    </source>
</evidence>
<gene>
    <name evidence="13" type="ORF">BCR44DRAFT_118079</name>
</gene>
<evidence type="ECO:0000256" key="9">
    <source>
        <dbReference type="ARBA" id="ARBA00022691"/>
    </source>
</evidence>
<evidence type="ECO:0000256" key="4">
    <source>
        <dbReference type="ARBA" id="ARBA00012795"/>
    </source>
</evidence>
<keyword evidence="14" id="KW-1185">Reference proteome</keyword>
<evidence type="ECO:0000256" key="10">
    <source>
        <dbReference type="ARBA" id="ARBA00022694"/>
    </source>
</evidence>
<dbReference type="AlphaFoldDB" id="A0A1Y2HPP2"/>
<dbReference type="InterPro" id="IPR029063">
    <property type="entry name" value="SAM-dependent_MTases_sf"/>
</dbReference>
<accession>A0A1Y2HPP2</accession>
<organism evidence="13 14">
    <name type="scientific">Catenaria anguillulae PL171</name>
    <dbReference type="NCBI Taxonomy" id="765915"/>
    <lineage>
        <taxon>Eukaryota</taxon>
        <taxon>Fungi</taxon>
        <taxon>Fungi incertae sedis</taxon>
        <taxon>Blastocladiomycota</taxon>
        <taxon>Blastocladiomycetes</taxon>
        <taxon>Blastocladiales</taxon>
        <taxon>Catenariaceae</taxon>
        <taxon>Catenaria</taxon>
    </lineage>
</organism>
<comment type="function">
    <text evidence="1">Probable adenosyl-L-methionine (AdoMet)-dependent tRNA (uracil-O(2)-)-methyltransferase.</text>
</comment>
<dbReference type="STRING" id="765915.A0A1Y2HPP2"/>
<proteinExistence type="inferred from homology"/>
<dbReference type="OrthoDB" id="10047021at2759"/>
<evidence type="ECO:0000256" key="8">
    <source>
        <dbReference type="ARBA" id="ARBA00022679"/>
    </source>
</evidence>
<keyword evidence="6 12" id="KW-0963">Cytoplasm</keyword>
<evidence type="ECO:0000313" key="13">
    <source>
        <dbReference type="EMBL" id="ORZ35771.1"/>
    </source>
</evidence>
<evidence type="ECO:0000256" key="12">
    <source>
        <dbReference type="RuleBase" id="RU368004"/>
    </source>
</evidence>
<dbReference type="InterPro" id="IPR011671">
    <property type="entry name" value="tRNA_uracil_MeTrfase"/>
</dbReference>
<dbReference type="Pfam" id="PF07757">
    <property type="entry name" value="AdoMet_MTase"/>
    <property type="match status" value="1"/>
</dbReference>
<evidence type="ECO:0000256" key="3">
    <source>
        <dbReference type="ARBA" id="ARBA00009056"/>
    </source>
</evidence>
<dbReference type="GO" id="GO:0030488">
    <property type="term" value="P:tRNA methylation"/>
    <property type="evidence" value="ECO:0007669"/>
    <property type="project" value="UniProtKB-UniRule"/>
</dbReference>
<comment type="subcellular location">
    <subcellularLocation>
        <location evidence="2 12">Cytoplasm</location>
    </subcellularLocation>
</comment>
<reference evidence="13 14" key="1">
    <citation type="submission" date="2016-07" db="EMBL/GenBank/DDBJ databases">
        <title>Pervasive Adenine N6-methylation of Active Genes in Fungi.</title>
        <authorList>
            <consortium name="DOE Joint Genome Institute"/>
            <person name="Mondo S.J."/>
            <person name="Dannebaum R.O."/>
            <person name="Kuo R.C."/>
            <person name="Labutti K."/>
            <person name="Haridas S."/>
            <person name="Kuo A."/>
            <person name="Salamov A."/>
            <person name="Ahrendt S.R."/>
            <person name="Lipzen A."/>
            <person name="Sullivan W."/>
            <person name="Andreopoulos W.B."/>
            <person name="Clum A."/>
            <person name="Lindquist E."/>
            <person name="Daum C."/>
            <person name="Ramamoorthy G.K."/>
            <person name="Gryganskyi A."/>
            <person name="Culley D."/>
            <person name="Magnuson J.K."/>
            <person name="James T.Y."/>
            <person name="O'Malley M.A."/>
            <person name="Stajich J.E."/>
            <person name="Spatafora J.W."/>
            <person name="Visel A."/>
            <person name="Grigoriev I.V."/>
        </authorList>
    </citation>
    <scope>NUCLEOTIDE SEQUENCE [LARGE SCALE GENOMIC DNA]</scope>
    <source>
        <strain evidence="13 14">PL171</strain>
    </source>
</reference>
<protein>
    <recommendedName>
        <fullName evidence="5 12">tRNA (uracil-O(2)-)-methyltransferase</fullName>
        <ecNumber evidence="4 12">2.1.1.211</ecNumber>
    </recommendedName>
</protein>